<comment type="caution">
    <text evidence="2">The sequence shown here is derived from an EMBL/GenBank/DDBJ whole genome shotgun (WGS) entry which is preliminary data.</text>
</comment>
<evidence type="ECO:0000313" key="2">
    <source>
        <dbReference type="EMBL" id="KAK7330359.1"/>
    </source>
</evidence>
<feature type="chain" id="PRO_5042815358" evidence="1">
    <location>
        <begin position="20"/>
        <end position="67"/>
    </location>
</feature>
<sequence length="67" mass="7660">MVVMCAMQWVLLDLLPFTGRDVTTFILEHCRKAHMHEGSYNSQIKSLKHKYVCTLGQTSSHQLLLGI</sequence>
<keyword evidence="3" id="KW-1185">Reference proteome</keyword>
<accession>A0AAN9L710</accession>
<protein>
    <submittedName>
        <fullName evidence="2">Uncharacterized protein</fullName>
    </submittedName>
</protein>
<organism evidence="2 3">
    <name type="scientific">Canavalia gladiata</name>
    <name type="common">Sword bean</name>
    <name type="synonym">Dolichos gladiatus</name>
    <dbReference type="NCBI Taxonomy" id="3824"/>
    <lineage>
        <taxon>Eukaryota</taxon>
        <taxon>Viridiplantae</taxon>
        <taxon>Streptophyta</taxon>
        <taxon>Embryophyta</taxon>
        <taxon>Tracheophyta</taxon>
        <taxon>Spermatophyta</taxon>
        <taxon>Magnoliopsida</taxon>
        <taxon>eudicotyledons</taxon>
        <taxon>Gunneridae</taxon>
        <taxon>Pentapetalae</taxon>
        <taxon>rosids</taxon>
        <taxon>fabids</taxon>
        <taxon>Fabales</taxon>
        <taxon>Fabaceae</taxon>
        <taxon>Papilionoideae</taxon>
        <taxon>50 kb inversion clade</taxon>
        <taxon>NPAAA clade</taxon>
        <taxon>indigoferoid/millettioid clade</taxon>
        <taxon>Phaseoleae</taxon>
        <taxon>Canavalia</taxon>
    </lineage>
</organism>
<evidence type="ECO:0000313" key="3">
    <source>
        <dbReference type="Proteomes" id="UP001367508"/>
    </source>
</evidence>
<reference evidence="2 3" key="1">
    <citation type="submission" date="2024-01" db="EMBL/GenBank/DDBJ databases">
        <title>The genomes of 5 underutilized Papilionoideae crops provide insights into root nodulation and disease resistanc.</title>
        <authorList>
            <person name="Jiang F."/>
        </authorList>
    </citation>
    <scope>NUCLEOTIDE SEQUENCE [LARGE SCALE GENOMIC DNA]</scope>
    <source>
        <strain evidence="2">LVBAO_FW01</strain>
        <tissue evidence="2">Leaves</tissue>
    </source>
</reference>
<evidence type="ECO:0000256" key="1">
    <source>
        <dbReference type="SAM" id="SignalP"/>
    </source>
</evidence>
<name>A0AAN9L710_CANGL</name>
<dbReference type="EMBL" id="JAYMYQ010000005">
    <property type="protein sequence ID" value="KAK7330359.1"/>
    <property type="molecule type" value="Genomic_DNA"/>
</dbReference>
<keyword evidence="1" id="KW-0732">Signal</keyword>
<dbReference type="AlphaFoldDB" id="A0AAN9L710"/>
<proteinExistence type="predicted"/>
<feature type="signal peptide" evidence="1">
    <location>
        <begin position="1"/>
        <end position="19"/>
    </location>
</feature>
<dbReference type="Proteomes" id="UP001367508">
    <property type="component" value="Unassembled WGS sequence"/>
</dbReference>
<gene>
    <name evidence="2" type="ORF">VNO77_24551</name>
</gene>